<feature type="domain" description="LysM" evidence="5">
    <location>
        <begin position="298"/>
        <end position="342"/>
    </location>
</feature>
<feature type="chain" id="PRO_5039565594" evidence="4">
    <location>
        <begin position="27"/>
        <end position="343"/>
    </location>
</feature>
<gene>
    <name evidence="6" type="ORF">H9701_08220</name>
</gene>
<dbReference type="GO" id="GO:0009253">
    <property type="term" value="P:peptidoglycan catabolic process"/>
    <property type="evidence" value="ECO:0007669"/>
    <property type="project" value="InterPro"/>
</dbReference>
<dbReference type="InterPro" id="IPR017853">
    <property type="entry name" value="GH"/>
</dbReference>
<dbReference type="InterPro" id="IPR036779">
    <property type="entry name" value="LysM_dom_sf"/>
</dbReference>
<dbReference type="Proteomes" id="UP000823882">
    <property type="component" value="Unassembled WGS sequence"/>
</dbReference>
<dbReference type="InterPro" id="IPR018392">
    <property type="entry name" value="LysM"/>
</dbReference>
<dbReference type="Gene3D" id="3.20.20.80">
    <property type="entry name" value="Glycosidases"/>
    <property type="match status" value="1"/>
</dbReference>
<dbReference type="InterPro" id="IPR018077">
    <property type="entry name" value="Glyco_hydro_fam25_subgr"/>
</dbReference>
<evidence type="ECO:0000313" key="7">
    <source>
        <dbReference type="Proteomes" id="UP000823882"/>
    </source>
</evidence>
<dbReference type="PANTHER" id="PTHR34135">
    <property type="entry name" value="LYSOZYME"/>
    <property type="match status" value="1"/>
</dbReference>
<keyword evidence="2" id="KW-0378">Hydrolase</keyword>
<evidence type="ECO:0000259" key="5">
    <source>
        <dbReference type="PROSITE" id="PS51782"/>
    </source>
</evidence>
<dbReference type="GO" id="GO:0003796">
    <property type="term" value="F:lysozyme activity"/>
    <property type="evidence" value="ECO:0007669"/>
    <property type="project" value="InterPro"/>
</dbReference>
<dbReference type="PANTHER" id="PTHR34135:SF2">
    <property type="entry name" value="LYSOZYME"/>
    <property type="match status" value="1"/>
</dbReference>
<comment type="similarity">
    <text evidence="1">Belongs to the glycosyl hydrolase 25 family.</text>
</comment>
<protein>
    <submittedName>
        <fullName evidence="6">LysM peptidoglycan-binding domain-containing protein</fullName>
    </submittedName>
</protein>
<dbReference type="AlphaFoldDB" id="A0A9D2P332"/>
<keyword evidence="3" id="KW-0326">Glycosidase</keyword>
<accession>A0A9D2P332</accession>
<feature type="signal peptide" evidence="4">
    <location>
        <begin position="1"/>
        <end position="26"/>
    </location>
</feature>
<dbReference type="Pfam" id="PF01183">
    <property type="entry name" value="Glyco_hydro_25"/>
    <property type="match status" value="1"/>
</dbReference>
<dbReference type="SUPFAM" id="SSF54106">
    <property type="entry name" value="LysM domain"/>
    <property type="match status" value="2"/>
</dbReference>
<dbReference type="SMART" id="SM00641">
    <property type="entry name" value="Glyco_25"/>
    <property type="match status" value="1"/>
</dbReference>
<organism evidence="6 7">
    <name type="scientific">Candidatus Intestinimonas pullistercoris</name>
    <dbReference type="NCBI Taxonomy" id="2838623"/>
    <lineage>
        <taxon>Bacteria</taxon>
        <taxon>Bacillati</taxon>
        <taxon>Bacillota</taxon>
        <taxon>Clostridia</taxon>
        <taxon>Eubacteriales</taxon>
        <taxon>Intestinimonas</taxon>
    </lineage>
</organism>
<dbReference type="Pfam" id="PF01476">
    <property type="entry name" value="LysM"/>
    <property type="match status" value="2"/>
</dbReference>
<dbReference type="EMBL" id="DWWJ01000148">
    <property type="protein sequence ID" value="HJC41523.1"/>
    <property type="molecule type" value="Genomic_DNA"/>
</dbReference>
<dbReference type="PROSITE" id="PS51904">
    <property type="entry name" value="GLYCOSYL_HYDROL_F25_2"/>
    <property type="match status" value="1"/>
</dbReference>
<reference evidence="6" key="1">
    <citation type="journal article" date="2021" name="PeerJ">
        <title>Extensive microbial diversity within the chicken gut microbiome revealed by metagenomics and culture.</title>
        <authorList>
            <person name="Gilroy R."/>
            <person name="Ravi A."/>
            <person name="Getino M."/>
            <person name="Pursley I."/>
            <person name="Horton D.L."/>
            <person name="Alikhan N.F."/>
            <person name="Baker D."/>
            <person name="Gharbi K."/>
            <person name="Hall N."/>
            <person name="Watson M."/>
            <person name="Adriaenssens E.M."/>
            <person name="Foster-Nyarko E."/>
            <person name="Jarju S."/>
            <person name="Secka A."/>
            <person name="Antonio M."/>
            <person name="Oren A."/>
            <person name="Chaudhuri R.R."/>
            <person name="La Ragione R."/>
            <person name="Hildebrand F."/>
            <person name="Pallen M.J."/>
        </authorList>
    </citation>
    <scope>NUCLEOTIDE SEQUENCE</scope>
    <source>
        <strain evidence="6">CHK186-1790</strain>
    </source>
</reference>
<name>A0A9D2P332_9FIRM</name>
<dbReference type="InterPro" id="IPR002053">
    <property type="entry name" value="Glyco_hydro_25"/>
</dbReference>
<evidence type="ECO:0000256" key="1">
    <source>
        <dbReference type="ARBA" id="ARBA00010646"/>
    </source>
</evidence>
<evidence type="ECO:0000313" key="6">
    <source>
        <dbReference type="EMBL" id="HJC41523.1"/>
    </source>
</evidence>
<keyword evidence="4" id="KW-0732">Signal</keyword>
<sequence>MRRQRICAGALALVLGVFCLSAPAMALGPDPEKTYRGIDVSVYQGDIDFQQVRESGVEVVYIRAGEGSGYTDPYFAANAEKAGQAGLRYGFYLYVTARSEAEARTQAAFFAGLIQEKEYHCRPAMDFEDFSGLSIREVNAIGLAFMEELEERTGVTPVLYSDAYAADHVWGSALGAYPLWAADYGPSEPDITSGHWAGWAGFQYADDGQVPGIRGRVDLDHFTGAIFVEKDGGDPEPTPEETYTVRRGDTLWAIARRYDTTVAVLAQANGLSDPARIFPGQVLRIPYGGEDPEPAPEETYTVRHGDTLWAIARRYGTTVAALAQVNGLSDPARIYPGQVLRIP</sequence>
<proteinExistence type="inferred from homology"/>
<evidence type="ECO:0000256" key="4">
    <source>
        <dbReference type="SAM" id="SignalP"/>
    </source>
</evidence>
<dbReference type="SMART" id="SM00257">
    <property type="entry name" value="LysM"/>
    <property type="match status" value="2"/>
</dbReference>
<dbReference type="Gene3D" id="3.10.350.10">
    <property type="entry name" value="LysM domain"/>
    <property type="match status" value="2"/>
</dbReference>
<comment type="caution">
    <text evidence="6">The sequence shown here is derived from an EMBL/GenBank/DDBJ whole genome shotgun (WGS) entry which is preliminary data.</text>
</comment>
<dbReference type="GO" id="GO:0016998">
    <property type="term" value="P:cell wall macromolecule catabolic process"/>
    <property type="evidence" value="ECO:0007669"/>
    <property type="project" value="InterPro"/>
</dbReference>
<dbReference type="GO" id="GO:0016052">
    <property type="term" value="P:carbohydrate catabolic process"/>
    <property type="evidence" value="ECO:0007669"/>
    <property type="project" value="TreeGrafter"/>
</dbReference>
<dbReference type="SUPFAM" id="SSF51445">
    <property type="entry name" value="(Trans)glycosidases"/>
    <property type="match status" value="1"/>
</dbReference>
<dbReference type="PROSITE" id="PS51782">
    <property type="entry name" value="LYSM"/>
    <property type="match status" value="2"/>
</dbReference>
<reference evidence="6" key="2">
    <citation type="submission" date="2021-04" db="EMBL/GenBank/DDBJ databases">
        <authorList>
            <person name="Gilroy R."/>
        </authorList>
    </citation>
    <scope>NUCLEOTIDE SEQUENCE</scope>
    <source>
        <strain evidence="6">CHK186-1790</strain>
    </source>
</reference>
<evidence type="ECO:0000256" key="3">
    <source>
        <dbReference type="ARBA" id="ARBA00023295"/>
    </source>
</evidence>
<feature type="domain" description="LysM" evidence="5">
    <location>
        <begin position="241"/>
        <end position="285"/>
    </location>
</feature>
<dbReference type="CDD" id="cd00118">
    <property type="entry name" value="LysM"/>
    <property type="match status" value="2"/>
</dbReference>
<evidence type="ECO:0000256" key="2">
    <source>
        <dbReference type="ARBA" id="ARBA00022801"/>
    </source>
</evidence>